<keyword evidence="6 8" id="KW-1133">Transmembrane helix</keyword>
<dbReference type="Proteomes" id="UP000381693">
    <property type="component" value="Unassembled WGS sequence"/>
</dbReference>
<evidence type="ECO:0000256" key="8">
    <source>
        <dbReference type="SAM" id="Phobius"/>
    </source>
</evidence>
<keyword evidence="7 8" id="KW-0472">Membrane</keyword>
<dbReference type="InterPro" id="IPR007227">
    <property type="entry name" value="Cell_shape_determining_MreD"/>
</dbReference>
<reference evidence="9" key="1">
    <citation type="submission" date="2019-09" db="EMBL/GenBank/DDBJ databases">
        <authorList>
            <person name="Cremers G."/>
        </authorList>
    </citation>
    <scope>NUCLEOTIDE SEQUENCE [LARGE SCALE GENOMIC DNA]</scope>
    <source>
        <strain evidence="9">3B</strain>
    </source>
</reference>
<organism evidence="9 10">
    <name type="scientific">Methylacidimicrobium cyclopophantes</name>
    <dbReference type="NCBI Taxonomy" id="1041766"/>
    <lineage>
        <taxon>Bacteria</taxon>
        <taxon>Pseudomonadati</taxon>
        <taxon>Verrucomicrobiota</taxon>
        <taxon>Methylacidimicrobium</taxon>
    </lineage>
</organism>
<gene>
    <name evidence="9" type="ORF">MAMC_01697</name>
</gene>
<feature type="transmembrane region" description="Helical" evidence="8">
    <location>
        <begin position="149"/>
        <end position="173"/>
    </location>
</feature>
<comment type="similarity">
    <text evidence="2">Belongs to the MreD family.</text>
</comment>
<name>A0A5E6MDE3_9BACT</name>
<evidence type="ECO:0000256" key="5">
    <source>
        <dbReference type="ARBA" id="ARBA00022960"/>
    </source>
</evidence>
<feature type="transmembrane region" description="Helical" evidence="8">
    <location>
        <begin position="117"/>
        <end position="137"/>
    </location>
</feature>
<comment type="caution">
    <text evidence="9">The sequence shown here is derived from an EMBL/GenBank/DDBJ whole genome shotgun (WGS) entry which is preliminary data.</text>
</comment>
<keyword evidence="3" id="KW-1003">Cell membrane</keyword>
<feature type="transmembrane region" description="Helical" evidence="8">
    <location>
        <begin position="19"/>
        <end position="38"/>
    </location>
</feature>
<dbReference type="GO" id="GO:0008360">
    <property type="term" value="P:regulation of cell shape"/>
    <property type="evidence" value="ECO:0007669"/>
    <property type="project" value="UniProtKB-KW"/>
</dbReference>
<dbReference type="AlphaFoldDB" id="A0A5E6MDE3"/>
<evidence type="ECO:0000313" key="9">
    <source>
        <dbReference type="EMBL" id="VVM07568.1"/>
    </source>
</evidence>
<feature type="transmembrane region" description="Helical" evidence="8">
    <location>
        <begin position="93"/>
        <end position="111"/>
    </location>
</feature>
<accession>A0A5E6MDE3</accession>
<evidence type="ECO:0000313" key="10">
    <source>
        <dbReference type="Proteomes" id="UP000381693"/>
    </source>
</evidence>
<keyword evidence="5" id="KW-0133">Cell shape</keyword>
<protein>
    <submittedName>
        <fullName evidence="9">Uncharacterized protein</fullName>
    </submittedName>
</protein>
<keyword evidence="4 8" id="KW-0812">Transmembrane</keyword>
<dbReference type="EMBL" id="CABFUZ020000178">
    <property type="protein sequence ID" value="VVM07568.1"/>
    <property type="molecule type" value="Genomic_DNA"/>
</dbReference>
<sequence>MAADGIKLRSVGAGILEKLLRAIPAFFCLLFCVVAVPLQMILPSLPLTFAKPDLPAMLIAYAAMRLPLIPSFGLAAAAGLWRDLLTAGHLGPCLLAFTLGCILVSVLRQSLSLRSIWFFPGTAALATFVILGTAYIVHLLEHRQWLWSATAWGGFAIASLLTAIVALPVGWLFEWSWGLLRPNASPAKGDDLLEIELL</sequence>
<evidence type="ECO:0000256" key="6">
    <source>
        <dbReference type="ARBA" id="ARBA00022989"/>
    </source>
</evidence>
<keyword evidence="10" id="KW-1185">Reference proteome</keyword>
<dbReference type="GO" id="GO:0005886">
    <property type="term" value="C:plasma membrane"/>
    <property type="evidence" value="ECO:0007669"/>
    <property type="project" value="UniProtKB-SubCell"/>
</dbReference>
<evidence type="ECO:0000256" key="3">
    <source>
        <dbReference type="ARBA" id="ARBA00022475"/>
    </source>
</evidence>
<comment type="subcellular location">
    <subcellularLocation>
        <location evidence="1">Cell membrane</location>
        <topology evidence="1">Multi-pass membrane protein</topology>
    </subcellularLocation>
</comment>
<evidence type="ECO:0000256" key="7">
    <source>
        <dbReference type="ARBA" id="ARBA00023136"/>
    </source>
</evidence>
<evidence type="ECO:0000256" key="2">
    <source>
        <dbReference type="ARBA" id="ARBA00007776"/>
    </source>
</evidence>
<evidence type="ECO:0000256" key="1">
    <source>
        <dbReference type="ARBA" id="ARBA00004651"/>
    </source>
</evidence>
<feature type="transmembrane region" description="Helical" evidence="8">
    <location>
        <begin position="58"/>
        <end position="81"/>
    </location>
</feature>
<dbReference type="Pfam" id="PF04093">
    <property type="entry name" value="MreD"/>
    <property type="match status" value="1"/>
</dbReference>
<proteinExistence type="inferred from homology"/>
<evidence type="ECO:0000256" key="4">
    <source>
        <dbReference type="ARBA" id="ARBA00022692"/>
    </source>
</evidence>